<evidence type="ECO:0000259" key="5">
    <source>
        <dbReference type="PROSITE" id="PS50026"/>
    </source>
</evidence>
<proteinExistence type="predicted"/>
<evidence type="ECO:0000313" key="7">
    <source>
        <dbReference type="Proteomes" id="UP001174136"/>
    </source>
</evidence>
<dbReference type="SMART" id="SM00179">
    <property type="entry name" value="EGF_CA"/>
    <property type="match status" value="2"/>
</dbReference>
<dbReference type="InterPro" id="IPR001881">
    <property type="entry name" value="EGF-like_Ca-bd_dom"/>
</dbReference>
<dbReference type="PANTHER" id="PTHR24049">
    <property type="entry name" value="CRUMBS FAMILY MEMBER"/>
    <property type="match status" value="1"/>
</dbReference>
<dbReference type="Pfam" id="PF12661">
    <property type="entry name" value="hEGF"/>
    <property type="match status" value="1"/>
</dbReference>
<dbReference type="FunFam" id="2.10.25.10:FF:000095">
    <property type="entry name" value="Notch, isoform B"/>
    <property type="match status" value="1"/>
</dbReference>
<organism evidence="6 7">
    <name type="scientific">Merluccius polli</name>
    <name type="common">Benguela hake</name>
    <name type="synonym">Merluccius cadenati</name>
    <dbReference type="NCBI Taxonomy" id="89951"/>
    <lineage>
        <taxon>Eukaryota</taxon>
        <taxon>Metazoa</taxon>
        <taxon>Chordata</taxon>
        <taxon>Craniata</taxon>
        <taxon>Vertebrata</taxon>
        <taxon>Euteleostomi</taxon>
        <taxon>Actinopterygii</taxon>
        <taxon>Neopterygii</taxon>
        <taxon>Teleostei</taxon>
        <taxon>Neoteleostei</taxon>
        <taxon>Acanthomorphata</taxon>
        <taxon>Zeiogadaria</taxon>
        <taxon>Gadariae</taxon>
        <taxon>Gadiformes</taxon>
        <taxon>Gadoidei</taxon>
        <taxon>Merlucciidae</taxon>
        <taxon>Merluccius</taxon>
    </lineage>
</organism>
<dbReference type="PROSITE" id="PS50026">
    <property type="entry name" value="EGF_3"/>
    <property type="match status" value="2"/>
</dbReference>
<comment type="caution">
    <text evidence="4">Lacks conserved residue(s) required for the propagation of feature annotation.</text>
</comment>
<reference evidence="6" key="1">
    <citation type="journal article" date="2023" name="Front. Mar. Sci.">
        <title>A new Merluccius polli reference genome to investigate the effects of global change in West African waters.</title>
        <authorList>
            <person name="Mateo J.L."/>
            <person name="Blanco-Fernandez C."/>
            <person name="Garcia-Vazquez E."/>
            <person name="Machado-Schiaffino G."/>
        </authorList>
    </citation>
    <scope>NUCLEOTIDE SEQUENCE</scope>
    <source>
        <strain evidence="6">C29</strain>
        <tissue evidence="6">Fin</tissue>
    </source>
</reference>
<feature type="domain" description="EGF-like" evidence="5">
    <location>
        <begin position="61"/>
        <end position="101"/>
    </location>
</feature>
<keyword evidence="3 4" id="KW-1015">Disulfide bond</keyword>
<dbReference type="Gene3D" id="2.10.25.10">
    <property type="entry name" value="Laminin"/>
    <property type="match status" value="3"/>
</dbReference>
<evidence type="ECO:0000256" key="3">
    <source>
        <dbReference type="ARBA" id="ARBA00023157"/>
    </source>
</evidence>
<sequence length="209" mass="23246">MLLSISPNTWAGCLPNTHIGRHCDKSERVWVFDYRARVVRALSAVSDLVCREGYVGSRCQFRDPCTTERCMNGGTCRSVSRGNTVNLSCTCRPGWTDRLCTTWVDSCTSTPCRNGTTCEPTGLRTYRCRCPPGWSGPLFYHQRVFSAACHTGSTCHDRVASFYCQCPVGRTVGSVSSFRLKSLMAPFAYWFLAELSLQLQFPSPCSSGM</sequence>
<gene>
    <name evidence="6" type="primary">notch1_2</name>
    <name evidence="6" type="ORF">N1851_018413</name>
</gene>
<evidence type="ECO:0000256" key="4">
    <source>
        <dbReference type="PROSITE-ProRule" id="PRU00076"/>
    </source>
</evidence>
<keyword evidence="1 4" id="KW-0245">EGF-like domain</keyword>
<accession>A0AA47MN20</accession>
<evidence type="ECO:0000256" key="2">
    <source>
        <dbReference type="ARBA" id="ARBA00022737"/>
    </source>
</evidence>
<feature type="domain" description="EGF-like" evidence="5">
    <location>
        <begin position="103"/>
        <end position="140"/>
    </location>
</feature>
<dbReference type="InterPro" id="IPR000742">
    <property type="entry name" value="EGF"/>
</dbReference>
<evidence type="ECO:0000313" key="6">
    <source>
        <dbReference type="EMBL" id="KAK0143438.1"/>
    </source>
</evidence>
<dbReference type="InterPro" id="IPR051022">
    <property type="entry name" value="Notch_Cell-Fate_Det"/>
</dbReference>
<dbReference type="InterPro" id="IPR013032">
    <property type="entry name" value="EGF-like_CS"/>
</dbReference>
<name>A0AA47MN20_MERPO</name>
<dbReference type="SMART" id="SM00181">
    <property type="entry name" value="EGF"/>
    <property type="match status" value="3"/>
</dbReference>
<dbReference type="Proteomes" id="UP001174136">
    <property type="component" value="Unassembled WGS sequence"/>
</dbReference>
<dbReference type="EMBL" id="JAOPHQ010003414">
    <property type="protein sequence ID" value="KAK0143438.1"/>
    <property type="molecule type" value="Genomic_DNA"/>
</dbReference>
<keyword evidence="2" id="KW-0677">Repeat</keyword>
<keyword evidence="7" id="KW-1185">Reference proteome</keyword>
<evidence type="ECO:0000256" key="1">
    <source>
        <dbReference type="ARBA" id="ARBA00022536"/>
    </source>
</evidence>
<dbReference type="PROSITE" id="PS01186">
    <property type="entry name" value="EGF_2"/>
    <property type="match status" value="1"/>
</dbReference>
<dbReference type="CDD" id="cd00054">
    <property type="entry name" value="EGF_CA"/>
    <property type="match status" value="1"/>
</dbReference>
<dbReference type="SUPFAM" id="SSF57196">
    <property type="entry name" value="EGF/Laminin"/>
    <property type="match status" value="2"/>
</dbReference>
<feature type="disulfide bond" evidence="4">
    <location>
        <begin position="91"/>
        <end position="100"/>
    </location>
</feature>
<protein>
    <submittedName>
        <fullName evidence="6">Neurogenic locus notch 1</fullName>
    </submittedName>
</protein>
<dbReference type="GO" id="GO:0005509">
    <property type="term" value="F:calcium ion binding"/>
    <property type="evidence" value="ECO:0007669"/>
    <property type="project" value="InterPro"/>
</dbReference>
<dbReference type="Pfam" id="PF00008">
    <property type="entry name" value="EGF"/>
    <property type="match status" value="1"/>
</dbReference>
<comment type="caution">
    <text evidence="6">The sequence shown here is derived from an EMBL/GenBank/DDBJ whole genome shotgun (WGS) entry which is preliminary data.</text>
</comment>
<dbReference type="AlphaFoldDB" id="A0AA47MN20"/>